<keyword evidence="2" id="KW-0805">Transcription regulation</keyword>
<proteinExistence type="predicted"/>
<dbReference type="SMART" id="SM00448">
    <property type="entry name" value="REC"/>
    <property type="match status" value="1"/>
</dbReference>
<evidence type="ECO:0000256" key="2">
    <source>
        <dbReference type="ARBA" id="ARBA00023015"/>
    </source>
</evidence>
<dbReference type="GO" id="GO:0006355">
    <property type="term" value="P:regulation of DNA-templated transcription"/>
    <property type="evidence" value="ECO:0007669"/>
    <property type="project" value="InterPro"/>
</dbReference>
<dbReference type="Pfam" id="PF00072">
    <property type="entry name" value="Response_reg"/>
    <property type="match status" value="1"/>
</dbReference>
<evidence type="ECO:0000256" key="1">
    <source>
        <dbReference type="ARBA" id="ARBA00022553"/>
    </source>
</evidence>
<dbReference type="GO" id="GO:0003677">
    <property type="term" value="F:DNA binding"/>
    <property type="evidence" value="ECO:0007669"/>
    <property type="project" value="UniProtKB-KW"/>
</dbReference>
<dbReference type="InterPro" id="IPR039420">
    <property type="entry name" value="WalR-like"/>
</dbReference>
<feature type="domain" description="HTH luxR-type" evidence="6">
    <location>
        <begin position="140"/>
        <end position="205"/>
    </location>
</feature>
<evidence type="ECO:0000259" key="7">
    <source>
        <dbReference type="PROSITE" id="PS50110"/>
    </source>
</evidence>
<evidence type="ECO:0000313" key="8">
    <source>
        <dbReference type="EMBL" id="CAI07437.1"/>
    </source>
</evidence>
<dbReference type="CDD" id="cd06170">
    <property type="entry name" value="LuxR_C_like"/>
    <property type="match status" value="1"/>
</dbReference>
<dbReference type="PRINTS" id="PR00038">
    <property type="entry name" value="HTHLUXR"/>
</dbReference>
<dbReference type="InterPro" id="IPR000792">
    <property type="entry name" value="Tscrpt_reg_LuxR_C"/>
</dbReference>
<dbReference type="STRING" id="76114.c1A77"/>
<dbReference type="eggNOG" id="COG2197">
    <property type="taxonomic scope" value="Bacteria"/>
</dbReference>
<keyword evidence="9" id="KW-1185">Reference proteome</keyword>
<dbReference type="InterPro" id="IPR016032">
    <property type="entry name" value="Sig_transdc_resp-reg_C-effctor"/>
</dbReference>
<accession>Q5P5H5</accession>
<evidence type="ECO:0000256" key="4">
    <source>
        <dbReference type="ARBA" id="ARBA00023163"/>
    </source>
</evidence>
<dbReference type="AlphaFoldDB" id="Q5P5H5"/>
<dbReference type="Proteomes" id="UP000006552">
    <property type="component" value="Chromosome"/>
</dbReference>
<evidence type="ECO:0000256" key="5">
    <source>
        <dbReference type="PROSITE-ProRule" id="PRU00169"/>
    </source>
</evidence>
<dbReference type="InterPro" id="IPR058245">
    <property type="entry name" value="NreC/VraR/RcsB-like_REC"/>
</dbReference>
<dbReference type="RefSeq" id="WP_011237157.1">
    <property type="nucleotide sequence ID" value="NC_006513.1"/>
</dbReference>
<dbReference type="EMBL" id="CR555306">
    <property type="protein sequence ID" value="CAI07437.1"/>
    <property type="molecule type" value="Genomic_DNA"/>
</dbReference>
<dbReference type="PROSITE" id="PS00622">
    <property type="entry name" value="HTH_LUXR_1"/>
    <property type="match status" value="1"/>
</dbReference>
<gene>
    <name evidence="8" type="primary">tcr1</name>
    <name evidence="8" type="ORF">c1A77</name>
</gene>
<organism evidence="8 9">
    <name type="scientific">Aromatoleum aromaticum (strain DSM 19018 / LMG 30748 / EbN1)</name>
    <name type="common">Azoarcus sp. (strain EbN1)</name>
    <dbReference type="NCBI Taxonomy" id="76114"/>
    <lineage>
        <taxon>Bacteria</taxon>
        <taxon>Pseudomonadati</taxon>
        <taxon>Pseudomonadota</taxon>
        <taxon>Betaproteobacteria</taxon>
        <taxon>Rhodocyclales</taxon>
        <taxon>Rhodocyclaceae</taxon>
        <taxon>Aromatoleum</taxon>
    </lineage>
</organism>
<sequence>MIEILVADDHPIVREGLKTVISMAPDIAVTGEAANGGEVLALIRRKKFDVLLLDMSMPGHDGVDLIKRVRAEQPLLPILVLTMHGEAQLAASALKLGVAGYLTKGKDVESLTNAIRKVAAGQPCIDPDLAEKIIFNARFFAGPQEPLSEREIQVLRMLQLGKTVTEISVELSLSPKTVSTHKVHLMRKLGIANNADLIRYRPEEGL</sequence>
<dbReference type="InterPro" id="IPR011006">
    <property type="entry name" value="CheY-like_superfamily"/>
</dbReference>
<dbReference type="PROSITE" id="PS50110">
    <property type="entry name" value="RESPONSE_REGULATORY"/>
    <property type="match status" value="1"/>
</dbReference>
<dbReference type="PANTHER" id="PTHR43214">
    <property type="entry name" value="TWO-COMPONENT RESPONSE REGULATOR"/>
    <property type="match status" value="1"/>
</dbReference>
<dbReference type="SMART" id="SM00421">
    <property type="entry name" value="HTH_LUXR"/>
    <property type="match status" value="1"/>
</dbReference>
<dbReference type="KEGG" id="eba:c1A77"/>
<reference evidence="8 9" key="1">
    <citation type="journal article" date="2005" name="Arch. Microbiol.">
        <title>The genome sequence of an anaerobic aromatic-degrading denitrifying bacterium, strain EbN1.</title>
        <authorList>
            <person name="Rabus R."/>
            <person name="Kube M."/>
            <person name="Heider J."/>
            <person name="Beck A."/>
            <person name="Heitmann K."/>
            <person name="Widdel F."/>
            <person name="Reinhardt R."/>
        </authorList>
    </citation>
    <scope>NUCLEOTIDE SEQUENCE [LARGE SCALE GENOMIC DNA]</scope>
    <source>
        <strain evidence="8 9">EbN1</strain>
    </source>
</reference>
<dbReference type="InterPro" id="IPR001789">
    <property type="entry name" value="Sig_transdc_resp-reg_receiver"/>
</dbReference>
<keyword evidence="3" id="KW-0238">DNA-binding</keyword>
<dbReference type="Gene3D" id="3.40.50.2300">
    <property type="match status" value="1"/>
</dbReference>
<dbReference type="PROSITE" id="PS50043">
    <property type="entry name" value="HTH_LUXR_2"/>
    <property type="match status" value="1"/>
</dbReference>
<evidence type="ECO:0000256" key="3">
    <source>
        <dbReference type="ARBA" id="ARBA00023125"/>
    </source>
</evidence>
<keyword evidence="1 5" id="KW-0597">Phosphoprotein</keyword>
<dbReference type="HOGENOM" id="CLU_000445_90_1_4"/>
<name>Q5P5H5_AROAE</name>
<dbReference type="Pfam" id="PF00196">
    <property type="entry name" value="GerE"/>
    <property type="match status" value="1"/>
</dbReference>
<dbReference type="PANTHER" id="PTHR43214:SF41">
    <property type="entry name" value="NITRATE_NITRITE RESPONSE REGULATOR PROTEIN NARP"/>
    <property type="match status" value="1"/>
</dbReference>
<evidence type="ECO:0000313" key="9">
    <source>
        <dbReference type="Proteomes" id="UP000006552"/>
    </source>
</evidence>
<evidence type="ECO:0000259" key="6">
    <source>
        <dbReference type="PROSITE" id="PS50043"/>
    </source>
</evidence>
<feature type="domain" description="Response regulatory" evidence="7">
    <location>
        <begin position="3"/>
        <end position="119"/>
    </location>
</feature>
<keyword evidence="4" id="KW-0804">Transcription</keyword>
<feature type="modified residue" description="4-aspartylphosphate" evidence="5">
    <location>
        <position position="54"/>
    </location>
</feature>
<dbReference type="SUPFAM" id="SSF46894">
    <property type="entry name" value="C-terminal effector domain of the bipartite response regulators"/>
    <property type="match status" value="1"/>
</dbReference>
<dbReference type="CDD" id="cd17535">
    <property type="entry name" value="REC_NarL-like"/>
    <property type="match status" value="1"/>
</dbReference>
<dbReference type="GO" id="GO:0000160">
    <property type="term" value="P:phosphorelay signal transduction system"/>
    <property type="evidence" value="ECO:0007669"/>
    <property type="project" value="InterPro"/>
</dbReference>
<protein>
    <submittedName>
        <fullName evidence="8">Two-component response regulator</fullName>
    </submittedName>
</protein>
<dbReference type="SUPFAM" id="SSF52172">
    <property type="entry name" value="CheY-like"/>
    <property type="match status" value="1"/>
</dbReference>
<dbReference type="OrthoDB" id="9816469at2"/>